<reference evidence="1 2" key="1">
    <citation type="submission" date="2023-07" db="EMBL/GenBank/DDBJ databases">
        <title>Sequencing the genomes of 1000 actinobacteria strains.</title>
        <authorList>
            <person name="Klenk H.-P."/>
        </authorList>
    </citation>
    <scope>NUCLEOTIDE SEQUENCE [LARGE SCALE GENOMIC DNA]</scope>
    <source>
        <strain evidence="1 2">DSM 41600</strain>
    </source>
</reference>
<dbReference type="EMBL" id="JAURUE010000002">
    <property type="protein sequence ID" value="MDP9614322.1"/>
    <property type="molecule type" value="Genomic_DNA"/>
</dbReference>
<organism evidence="1 2">
    <name type="scientific">Streptomyces demainii</name>
    <dbReference type="NCBI Taxonomy" id="588122"/>
    <lineage>
        <taxon>Bacteria</taxon>
        <taxon>Bacillati</taxon>
        <taxon>Actinomycetota</taxon>
        <taxon>Actinomycetes</taxon>
        <taxon>Kitasatosporales</taxon>
        <taxon>Streptomycetaceae</taxon>
        <taxon>Streptomyces</taxon>
    </lineage>
</organism>
<protein>
    <submittedName>
        <fullName evidence="1">Uncharacterized protein</fullName>
    </submittedName>
</protein>
<evidence type="ECO:0000313" key="2">
    <source>
        <dbReference type="Proteomes" id="UP001234880"/>
    </source>
</evidence>
<dbReference type="RefSeq" id="WP_220047106.1">
    <property type="nucleotide sequence ID" value="NZ_JAURUE010000002.1"/>
</dbReference>
<evidence type="ECO:0000313" key="1">
    <source>
        <dbReference type="EMBL" id="MDP9614322.1"/>
    </source>
</evidence>
<comment type="caution">
    <text evidence="1">The sequence shown here is derived from an EMBL/GenBank/DDBJ whole genome shotgun (WGS) entry which is preliminary data.</text>
</comment>
<proteinExistence type="predicted"/>
<name>A0ABT9L0Z1_9ACTN</name>
<dbReference type="Proteomes" id="UP001234880">
    <property type="component" value="Unassembled WGS sequence"/>
</dbReference>
<accession>A0ABT9L0Z1</accession>
<gene>
    <name evidence="1" type="ORF">JOF35_006660</name>
</gene>
<sequence>MRAYRASAFGCARTFPGRPVLAWADVGLAHFRTRCRGVVVVPFDKHLATGAEVDLAMMRTRTHEAYVTLAALVAEGFPDVRG</sequence>
<keyword evidence="2" id="KW-1185">Reference proteome</keyword>